<accession>A0AAP0LDV6</accession>
<dbReference type="Proteomes" id="UP001420932">
    <property type="component" value="Unassembled WGS sequence"/>
</dbReference>
<reference evidence="1 2" key="1">
    <citation type="submission" date="2024-01" db="EMBL/GenBank/DDBJ databases">
        <title>Genome assemblies of Stephania.</title>
        <authorList>
            <person name="Yang L."/>
        </authorList>
    </citation>
    <scope>NUCLEOTIDE SEQUENCE [LARGE SCALE GENOMIC DNA]</scope>
    <source>
        <strain evidence="1">YNDBR</strain>
        <tissue evidence="1">Leaf</tissue>
    </source>
</reference>
<keyword evidence="2" id="KW-1185">Reference proteome</keyword>
<evidence type="ECO:0000313" key="1">
    <source>
        <dbReference type="EMBL" id="KAK9168723.1"/>
    </source>
</evidence>
<sequence>MHFDLKYTLIYLDLYYTASDESVLKASYSSIFHDTPHIKVKHSSPWDPLHLFPI</sequence>
<dbReference type="AlphaFoldDB" id="A0AAP0LDV6"/>
<comment type="caution">
    <text evidence="1">The sequence shown here is derived from an EMBL/GenBank/DDBJ whole genome shotgun (WGS) entry which is preliminary data.</text>
</comment>
<protein>
    <submittedName>
        <fullName evidence="1">Uncharacterized protein</fullName>
    </submittedName>
</protein>
<name>A0AAP0LDV6_9MAGN</name>
<dbReference type="EMBL" id="JBBNAF010000001">
    <property type="protein sequence ID" value="KAK9168723.1"/>
    <property type="molecule type" value="Genomic_DNA"/>
</dbReference>
<organism evidence="1 2">
    <name type="scientific">Stephania yunnanensis</name>
    <dbReference type="NCBI Taxonomy" id="152371"/>
    <lineage>
        <taxon>Eukaryota</taxon>
        <taxon>Viridiplantae</taxon>
        <taxon>Streptophyta</taxon>
        <taxon>Embryophyta</taxon>
        <taxon>Tracheophyta</taxon>
        <taxon>Spermatophyta</taxon>
        <taxon>Magnoliopsida</taxon>
        <taxon>Ranunculales</taxon>
        <taxon>Menispermaceae</taxon>
        <taxon>Menispermoideae</taxon>
        <taxon>Cissampelideae</taxon>
        <taxon>Stephania</taxon>
    </lineage>
</organism>
<gene>
    <name evidence="1" type="ORF">Syun_000863</name>
</gene>
<proteinExistence type="predicted"/>
<evidence type="ECO:0000313" key="2">
    <source>
        <dbReference type="Proteomes" id="UP001420932"/>
    </source>
</evidence>